<comment type="similarity">
    <text evidence="2 6">Belongs to the nematode receptor-like protein srg family.</text>
</comment>
<evidence type="ECO:0000313" key="7">
    <source>
        <dbReference type="EMBL" id="CAJ0607649.1"/>
    </source>
</evidence>
<accession>A0AA36HCN6</accession>
<comment type="caution">
    <text evidence="7">The sequence shown here is derived from an EMBL/GenBank/DDBJ whole genome shotgun (WGS) entry which is preliminary data.</text>
</comment>
<evidence type="ECO:0000313" key="8">
    <source>
        <dbReference type="Proteomes" id="UP001176961"/>
    </source>
</evidence>
<evidence type="ECO:0000256" key="3">
    <source>
        <dbReference type="ARBA" id="ARBA00022692"/>
    </source>
</evidence>
<keyword evidence="4 6" id="KW-1133">Transmembrane helix</keyword>
<proteinExistence type="inferred from homology"/>
<evidence type="ECO:0000256" key="1">
    <source>
        <dbReference type="ARBA" id="ARBA00004141"/>
    </source>
</evidence>
<name>A0AA36HCN6_CYLNA</name>
<feature type="transmembrane region" description="Helical" evidence="6">
    <location>
        <begin position="36"/>
        <end position="56"/>
    </location>
</feature>
<evidence type="ECO:0000256" key="4">
    <source>
        <dbReference type="ARBA" id="ARBA00022989"/>
    </source>
</evidence>
<dbReference type="InterPro" id="IPR000609">
    <property type="entry name" value="7TM_GPCR_serpentine_rcpt_Srg"/>
</dbReference>
<sequence>MLYIRLIYLVPSIILYIAVVIVLYKEKQRLFGSFYSLLLIQAITNIIVFTNSFYYVQLANETKDTSWWRRIYTRAPEAAVRIVHKLLSVQMPCNSFGLLADLYDVLHLSQPDDSYCVAKYACCEDGSLTYGTRKICRELKKWVAMSNKWDEAEDLSLSGKFS</sequence>
<keyword evidence="3 6" id="KW-0812">Transmembrane</keyword>
<dbReference type="EMBL" id="CATQJL010000316">
    <property type="protein sequence ID" value="CAJ0607649.1"/>
    <property type="molecule type" value="Genomic_DNA"/>
</dbReference>
<comment type="caution">
    <text evidence="6">Lacks conserved residue(s) required for the propagation of feature annotation.</text>
</comment>
<dbReference type="GO" id="GO:0004888">
    <property type="term" value="F:transmembrane signaling receptor activity"/>
    <property type="evidence" value="ECO:0007669"/>
    <property type="project" value="InterPro"/>
</dbReference>
<evidence type="ECO:0000256" key="5">
    <source>
        <dbReference type="ARBA" id="ARBA00023136"/>
    </source>
</evidence>
<gene>
    <name evidence="7" type="ORF">CYNAS_LOCUS19632</name>
</gene>
<keyword evidence="5 6" id="KW-0472">Membrane</keyword>
<feature type="transmembrane region" description="Helical" evidence="6">
    <location>
        <begin position="6"/>
        <end position="24"/>
    </location>
</feature>
<dbReference type="GO" id="GO:0016020">
    <property type="term" value="C:membrane"/>
    <property type="evidence" value="ECO:0007669"/>
    <property type="project" value="UniProtKB-SubCell"/>
</dbReference>
<comment type="subcellular location">
    <subcellularLocation>
        <location evidence="1">Membrane</location>
        <topology evidence="1">Multi-pass membrane protein</topology>
    </subcellularLocation>
</comment>
<reference evidence="7" key="1">
    <citation type="submission" date="2023-07" db="EMBL/GenBank/DDBJ databases">
        <authorList>
            <consortium name="CYATHOMIX"/>
        </authorList>
    </citation>
    <scope>NUCLEOTIDE SEQUENCE</scope>
    <source>
        <strain evidence="7">N/A</strain>
    </source>
</reference>
<dbReference type="GO" id="GO:0007606">
    <property type="term" value="P:sensory perception of chemical stimulus"/>
    <property type="evidence" value="ECO:0007669"/>
    <property type="project" value="UniProtKB-UniRule"/>
</dbReference>
<keyword evidence="8" id="KW-1185">Reference proteome</keyword>
<evidence type="ECO:0000256" key="2">
    <source>
        <dbReference type="ARBA" id="ARBA00005692"/>
    </source>
</evidence>
<dbReference type="Proteomes" id="UP001176961">
    <property type="component" value="Unassembled WGS sequence"/>
</dbReference>
<evidence type="ECO:0000256" key="6">
    <source>
        <dbReference type="RuleBase" id="RU280813"/>
    </source>
</evidence>
<dbReference type="AlphaFoldDB" id="A0AA36HCN6"/>
<organism evidence="7 8">
    <name type="scientific">Cylicocyclus nassatus</name>
    <name type="common">Nematode worm</name>
    <dbReference type="NCBI Taxonomy" id="53992"/>
    <lineage>
        <taxon>Eukaryota</taxon>
        <taxon>Metazoa</taxon>
        <taxon>Ecdysozoa</taxon>
        <taxon>Nematoda</taxon>
        <taxon>Chromadorea</taxon>
        <taxon>Rhabditida</taxon>
        <taxon>Rhabditina</taxon>
        <taxon>Rhabditomorpha</taxon>
        <taxon>Strongyloidea</taxon>
        <taxon>Strongylidae</taxon>
        <taxon>Cylicocyclus</taxon>
    </lineage>
</organism>
<protein>
    <recommendedName>
        <fullName evidence="6">Serpentine receptor class gamma</fullName>
    </recommendedName>
</protein>
<dbReference type="Pfam" id="PF02118">
    <property type="entry name" value="Srg"/>
    <property type="match status" value="1"/>
</dbReference>